<dbReference type="Gene3D" id="1.25.40.10">
    <property type="entry name" value="Tetratricopeptide repeat domain"/>
    <property type="match status" value="1"/>
</dbReference>
<gene>
    <name evidence="1" type="ORF">MNBD_DELTA01-507</name>
</gene>
<dbReference type="Pfam" id="PF13289">
    <property type="entry name" value="SIR2_2"/>
    <property type="match status" value="1"/>
</dbReference>
<dbReference type="InterPro" id="IPR029035">
    <property type="entry name" value="DHS-like_NAD/FAD-binding_dom"/>
</dbReference>
<proteinExistence type="predicted"/>
<dbReference type="AlphaFoldDB" id="A0A3B0QUM7"/>
<dbReference type="PANTHER" id="PTHR10098:SF108">
    <property type="entry name" value="TETRATRICOPEPTIDE REPEAT PROTEIN 28"/>
    <property type="match status" value="1"/>
</dbReference>
<dbReference type="InterPro" id="IPR011990">
    <property type="entry name" value="TPR-like_helical_dom_sf"/>
</dbReference>
<organism evidence="1">
    <name type="scientific">hydrothermal vent metagenome</name>
    <dbReference type="NCBI Taxonomy" id="652676"/>
    <lineage>
        <taxon>unclassified sequences</taxon>
        <taxon>metagenomes</taxon>
        <taxon>ecological metagenomes</taxon>
    </lineage>
</organism>
<accession>A0A3B0QUM7</accession>
<dbReference type="PANTHER" id="PTHR10098">
    <property type="entry name" value="RAPSYN-RELATED"/>
    <property type="match status" value="1"/>
</dbReference>
<sequence length="589" mass="66344">MTPTELIEQIEQGFSEGSLAVWCGAGASVSSGLPGAEALTEKILAATYLTSKECKMVRESLFGIPGEEPGRLPFERFMEVVLDSMDESLQTKLLSLFELGQPNLYHRFLAKLAWSGKLKTIYTTNFDTQIEDALVKENFKRGKDFEVLHDSADFIKIDWGQDVVRVIKLHGSVELLTRLAVTVRQVAAPGSVQQVIEPVRSLFCSGRHTGVLFLGYSFSDRFDLSPAITQEGDKSGKFVIDLEYTIQGDKKFKLIDFDDEHPLASYKSKWCLAGDPLEVIKELCSNFEFDDILYEEPIEPDDAINKKTGPSTDWRTFLYEFFNKLDKEYSGVAGNYIAGSLMGMINDNKRALKYFKRSESIAKKIDNVRFRLVSLQSLAGAQISLGQNDEALKTLKQAELLAAKFEDGKFSDNVLTQFGSLYRQIGYSNIERALQYCNKALEVAQKDDDKMRCVPHLSGIAECWMRLGDLDAVQLAYSHILDIVKPSGDLYRKAGIYGNVGSLAYIIRDYKSSLEWYEEACNISALAGDIERVGIHTMNLGNVYVKRKQHEDALICYDKARKLFKKINSNHPQLKLLEKHVQHAKKLSN</sequence>
<dbReference type="SUPFAM" id="SSF48452">
    <property type="entry name" value="TPR-like"/>
    <property type="match status" value="1"/>
</dbReference>
<protein>
    <recommendedName>
        <fullName evidence="2">SIR2-like domain-containing protein</fullName>
    </recommendedName>
</protein>
<evidence type="ECO:0008006" key="2">
    <source>
        <dbReference type="Google" id="ProtNLM"/>
    </source>
</evidence>
<reference evidence="1" key="1">
    <citation type="submission" date="2018-06" db="EMBL/GenBank/DDBJ databases">
        <authorList>
            <person name="Zhirakovskaya E."/>
        </authorList>
    </citation>
    <scope>NUCLEOTIDE SEQUENCE</scope>
</reference>
<dbReference type="CDD" id="cd00296">
    <property type="entry name" value="SIR2"/>
    <property type="match status" value="1"/>
</dbReference>
<name>A0A3B0QUM7_9ZZZZ</name>
<dbReference type="SMART" id="SM00028">
    <property type="entry name" value="TPR"/>
    <property type="match status" value="4"/>
</dbReference>
<dbReference type="Gene3D" id="3.40.50.1220">
    <property type="entry name" value="TPP-binding domain"/>
    <property type="match status" value="1"/>
</dbReference>
<dbReference type="EMBL" id="UOEA01000039">
    <property type="protein sequence ID" value="VAV83417.1"/>
    <property type="molecule type" value="Genomic_DNA"/>
</dbReference>
<dbReference type="InterPro" id="IPR019734">
    <property type="entry name" value="TPR_rpt"/>
</dbReference>
<dbReference type="SUPFAM" id="SSF52467">
    <property type="entry name" value="DHS-like NAD/FAD-binding domain"/>
    <property type="match status" value="1"/>
</dbReference>
<evidence type="ECO:0000313" key="1">
    <source>
        <dbReference type="EMBL" id="VAV83417.1"/>
    </source>
</evidence>